<keyword evidence="1" id="KW-0472">Membrane</keyword>
<gene>
    <name evidence="2" type="ORF">AGABI1DRAFT_130838</name>
</gene>
<feature type="transmembrane region" description="Helical" evidence="1">
    <location>
        <begin position="20"/>
        <end position="40"/>
    </location>
</feature>
<sequence length="139" mass="15272">MVQSRLQSMLLGKSQLSTPYMSVIAMLVESYAMESIWTILLGALNSLNHPATQFFGDTQAYIEIIAYLLVLYRVANGRAYGSQRVQEPQSGRNNLSSLHWNHTTTESGAITTRSGADMNIHPAGNKSEPDILQVQVSTA</sequence>
<evidence type="ECO:0000313" key="2">
    <source>
        <dbReference type="EMBL" id="EKM76807.1"/>
    </source>
</evidence>
<protein>
    <submittedName>
        <fullName evidence="2">Uncharacterized protein</fullName>
    </submittedName>
</protein>
<proteinExistence type="predicted"/>
<dbReference type="OrthoDB" id="2641762at2759"/>
<dbReference type="GeneID" id="18827311"/>
<accession>K5X1L9</accession>
<dbReference type="HOGENOM" id="CLU_118174_0_0_1"/>
<dbReference type="EMBL" id="JH971399">
    <property type="protein sequence ID" value="EKM76807.1"/>
    <property type="molecule type" value="Genomic_DNA"/>
</dbReference>
<dbReference type="AlphaFoldDB" id="K5X1L9"/>
<feature type="transmembrane region" description="Helical" evidence="1">
    <location>
        <begin position="60"/>
        <end position="75"/>
    </location>
</feature>
<evidence type="ECO:0000256" key="1">
    <source>
        <dbReference type="SAM" id="Phobius"/>
    </source>
</evidence>
<reference evidence="3" key="1">
    <citation type="journal article" date="2012" name="Proc. Natl. Acad. Sci. U.S.A.">
        <title>Genome sequence of the button mushroom Agaricus bisporus reveals mechanisms governing adaptation to a humic-rich ecological niche.</title>
        <authorList>
            <person name="Morin E."/>
            <person name="Kohler A."/>
            <person name="Baker A.R."/>
            <person name="Foulongne-Oriol M."/>
            <person name="Lombard V."/>
            <person name="Nagy L.G."/>
            <person name="Ohm R.A."/>
            <person name="Patyshakuliyeva A."/>
            <person name="Brun A."/>
            <person name="Aerts A.L."/>
            <person name="Bailey A.M."/>
            <person name="Billette C."/>
            <person name="Coutinho P.M."/>
            <person name="Deakin G."/>
            <person name="Doddapaneni H."/>
            <person name="Floudas D."/>
            <person name="Grimwood J."/>
            <person name="Hilden K."/>
            <person name="Kuees U."/>
            <person name="LaButti K.M."/>
            <person name="Lapidus A."/>
            <person name="Lindquist E.A."/>
            <person name="Lucas S.M."/>
            <person name="Murat C."/>
            <person name="Riley R.W."/>
            <person name="Salamov A.A."/>
            <person name="Schmutz J."/>
            <person name="Subramanian V."/>
            <person name="Woesten H.A.B."/>
            <person name="Xu J."/>
            <person name="Eastwood D.C."/>
            <person name="Foster G.D."/>
            <person name="Sonnenberg A.S."/>
            <person name="Cullen D."/>
            <person name="de Vries R.P."/>
            <person name="Lundell T."/>
            <person name="Hibbett D.S."/>
            <person name="Henrissat B."/>
            <person name="Burton K.S."/>
            <person name="Kerrigan R.W."/>
            <person name="Challen M.P."/>
            <person name="Grigoriev I.V."/>
            <person name="Martin F."/>
        </authorList>
    </citation>
    <scope>NUCLEOTIDE SEQUENCE [LARGE SCALE GENOMIC DNA]</scope>
    <source>
        <strain evidence="3">JB137-S8 / ATCC MYA-4627 / FGSC 10392</strain>
    </source>
</reference>
<name>K5X1L9_AGABU</name>
<keyword evidence="3" id="KW-1185">Reference proteome</keyword>
<dbReference type="KEGG" id="abp:AGABI1DRAFT130838"/>
<dbReference type="InParanoid" id="K5X1L9"/>
<dbReference type="RefSeq" id="XP_007332431.1">
    <property type="nucleotide sequence ID" value="XM_007332369.1"/>
</dbReference>
<evidence type="ECO:0000313" key="3">
    <source>
        <dbReference type="Proteomes" id="UP000008493"/>
    </source>
</evidence>
<dbReference type="Proteomes" id="UP000008493">
    <property type="component" value="Unassembled WGS sequence"/>
</dbReference>
<keyword evidence="1" id="KW-0812">Transmembrane</keyword>
<keyword evidence="1" id="KW-1133">Transmembrane helix</keyword>
<organism evidence="2 3">
    <name type="scientific">Agaricus bisporus var. burnettii (strain JB137-S8 / ATCC MYA-4627 / FGSC 10392)</name>
    <name type="common">White button mushroom</name>
    <dbReference type="NCBI Taxonomy" id="597362"/>
    <lineage>
        <taxon>Eukaryota</taxon>
        <taxon>Fungi</taxon>
        <taxon>Dikarya</taxon>
        <taxon>Basidiomycota</taxon>
        <taxon>Agaricomycotina</taxon>
        <taxon>Agaricomycetes</taxon>
        <taxon>Agaricomycetidae</taxon>
        <taxon>Agaricales</taxon>
        <taxon>Agaricineae</taxon>
        <taxon>Agaricaceae</taxon>
        <taxon>Agaricus</taxon>
    </lineage>
</organism>